<name>A0A7I8L9E3_SPIIN</name>
<evidence type="ECO:0000313" key="4">
    <source>
        <dbReference type="EMBL" id="CAA7406412.1"/>
    </source>
</evidence>
<gene>
    <name evidence="4" type="ORF">SI8410_12017090</name>
</gene>
<keyword evidence="1" id="KW-0862">Zinc</keyword>
<sequence length="421" mass="45467">MGGLRKSIFAIVGSLFFLLFYLGCIFFPPAATSHPPLSRKRRRNISVLSSQSQRMPSAASAASAPHEPQESSPLSLRSILRHLVCCFFGPHSRQQKRRPHVAAIGPLPSTQQQLQPRHHLVFPEEATANPKAIASSRFLEKPDELTRSASLKRSSFTSRDDVFPCASCGEVFTRSHLLDLHQAARHALSELTDGDSGLNIVRIIFQSGWNGRRGKESDRVDNSVVPIVHRVLKIHSSPRMLARFEEYRDSVRSRAAARWAAGCGGSADERCMADGNERLRFYCATFLCGLTQEGGNLGICGSPFCSACGIVQRGFVGKDADGVATHTTGWGAHSHSSLPQELEGEFESMKTRRAMLVCRVVAGRAALGGAGAAGDGEGDHGIYDSVVAAGRGGGGGWAAEDLLLVFDPRAVLPCFVIIYSI</sequence>
<evidence type="ECO:0000259" key="3">
    <source>
        <dbReference type="PROSITE" id="PS50157"/>
    </source>
</evidence>
<dbReference type="AlphaFoldDB" id="A0A7I8L9E3"/>
<keyword evidence="5" id="KW-1185">Reference proteome</keyword>
<dbReference type="EMBL" id="LR746275">
    <property type="protein sequence ID" value="CAA7406412.1"/>
    <property type="molecule type" value="Genomic_DNA"/>
</dbReference>
<dbReference type="SUPFAM" id="SSF56399">
    <property type="entry name" value="ADP-ribosylation"/>
    <property type="match status" value="1"/>
</dbReference>
<proteinExistence type="predicted"/>
<evidence type="ECO:0000256" key="2">
    <source>
        <dbReference type="SAM" id="MobiDB-lite"/>
    </source>
</evidence>
<dbReference type="InterPro" id="IPR013087">
    <property type="entry name" value="Znf_C2H2_type"/>
</dbReference>
<organism evidence="4 5">
    <name type="scientific">Spirodela intermedia</name>
    <name type="common">Intermediate duckweed</name>
    <dbReference type="NCBI Taxonomy" id="51605"/>
    <lineage>
        <taxon>Eukaryota</taxon>
        <taxon>Viridiplantae</taxon>
        <taxon>Streptophyta</taxon>
        <taxon>Embryophyta</taxon>
        <taxon>Tracheophyta</taxon>
        <taxon>Spermatophyta</taxon>
        <taxon>Magnoliopsida</taxon>
        <taxon>Liliopsida</taxon>
        <taxon>Araceae</taxon>
        <taxon>Lemnoideae</taxon>
        <taxon>Spirodela</taxon>
    </lineage>
</organism>
<evidence type="ECO:0000313" key="5">
    <source>
        <dbReference type="Proteomes" id="UP000663760"/>
    </source>
</evidence>
<dbReference type="OrthoDB" id="9514740at2759"/>
<dbReference type="PROSITE" id="PS00028">
    <property type="entry name" value="ZINC_FINGER_C2H2_1"/>
    <property type="match status" value="1"/>
</dbReference>
<dbReference type="PANTHER" id="PTHR31681:SF104">
    <property type="entry name" value="OS03G0264600 PROTEIN"/>
    <property type="match status" value="1"/>
</dbReference>
<dbReference type="Proteomes" id="UP000663760">
    <property type="component" value="Chromosome 12"/>
</dbReference>
<accession>A0A7I8L9E3</accession>
<protein>
    <recommendedName>
        <fullName evidence="3">C2H2-type domain-containing protein</fullName>
    </recommendedName>
</protein>
<dbReference type="PANTHER" id="PTHR31681">
    <property type="entry name" value="C2H2-LIKE ZINC FINGER PROTEIN"/>
    <property type="match status" value="1"/>
</dbReference>
<evidence type="ECO:0000256" key="1">
    <source>
        <dbReference type="PROSITE-ProRule" id="PRU00042"/>
    </source>
</evidence>
<dbReference type="Gene3D" id="3.90.228.10">
    <property type="match status" value="1"/>
</dbReference>
<dbReference type="GO" id="GO:0008270">
    <property type="term" value="F:zinc ion binding"/>
    <property type="evidence" value="ECO:0007669"/>
    <property type="project" value="UniProtKB-KW"/>
</dbReference>
<feature type="domain" description="C2H2-type" evidence="3">
    <location>
        <begin position="163"/>
        <end position="191"/>
    </location>
</feature>
<keyword evidence="1" id="KW-0479">Metal-binding</keyword>
<feature type="region of interest" description="Disordered" evidence="2">
    <location>
        <begin position="47"/>
        <end position="71"/>
    </location>
</feature>
<feature type="compositionally biased region" description="Low complexity" evidence="2">
    <location>
        <begin position="49"/>
        <end position="71"/>
    </location>
</feature>
<reference evidence="4" key="1">
    <citation type="submission" date="2020-02" db="EMBL/GenBank/DDBJ databases">
        <authorList>
            <person name="Scholz U."/>
            <person name="Mascher M."/>
            <person name="Fiebig A."/>
        </authorList>
    </citation>
    <scope>NUCLEOTIDE SEQUENCE</scope>
</reference>
<dbReference type="PROSITE" id="PS50157">
    <property type="entry name" value="ZINC_FINGER_C2H2_2"/>
    <property type="match status" value="1"/>
</dbReference>
<keyword evidence="1" id="KW-0863">Zinc-finger</keyword>